<dbReference type="Gene3D" id="1.25.40.10">
    <property type="entry name" value="Tetratricopeptide repeat domain"/>
    <property type="match status" value="4"/>
</dbReference>
<comment type="similarity">
    <text evidence="1">Belongs to the PPR family. P subfamily.</text>
</comment>
<evidence type="ECO:0000256" key="3">
    <source>
        <dbReference type="PROSITE-ProRule" id="PRU00708"/>
    </source>
</evidence>
<keyword evidence="6" id="KW-1185">Reference proteome</keyword>
<dbReference type="InterPro" id="IPR051114">
    <property type="entry name" value="Mito_RNA_Proc_CCM1"/>
</dbReference>
<accession>A0A2R6Q5N2</accession>
<dbReference type="AlphaFoldDB" id="A0A2R6Q5N2"/>
<feature type="repeat" description="PPR" evidence="3">
    <location>
        <begin position="262"/>
        <end position="296"/>
    </location>
</feature>
<dbReference type="Proteomes" id="UP000241394">
    <property type="component" value="Chromosome LG19"/>
</dbReference>
<feature type="repeat" description="PPR" evidence="3">
    <location>
        <begin position="403"/>
        <end position="437"/>
    </location>
</feature>
<reference evidence="5 6" key="1">
    <citation type="submission" date="2017-07" db="EMBL/GenBank/DDBJ databases">
        <title>An improved, manually edited Actinidia chinensis var. chinensis (kiwifruit) genome highlights the challenges associated with draft genomes and gene prediction in plants.</title>
        <authorList>
            <person name="Pilkington S."/>
            <person name="Crowhurst R."/>
            <person name="Hilario E."/>
            <person name="Nardozza S."/>
            <person name="Fraser L."/>
            <person name="Peng Y."/>
            <person name="Gunaseelan K."/>
            <person name="Simpson R."/>
            <person name="Tahir J."/>
            <person name="Deroles S."/>
            <person name="Templeton K."/>
            <person name="Luo Z."/>
            <person name="Davy M."/>
            <person name="Cheng C."/>
            <person name="Mcneilage M."/>
            <person name="Scaglione D."/>
            <person name="Liu Y."/>
            <person name="Zhang Q."/>
            <person name="Datson P."/>
            <person name="De Silva N."/>
            <person name="Gardiner S."/>
            <person name="Bassett H."/>
            <person name="Chagne D."/>
            <person name="Mccallum J."/>
            <person name="Dzierzon H."/>
            <person name="Deng C."/>
            <person name="Wang Y.-Y."/>
            <person name="Barron N."/>
            <person name="Manako K."/>
            <person name="Bowen J."/>
            <person name="Foster T."/>
            <person name="Erridge Z."/>
            <person name="Tiffin H."/>
            <person name="Waite C."/>
            <person name="Davies K."/>
            <person name="Grierson E."/>
            <person name="Laing W."/>
            <person name="Kirk R."/>
            <person name="Chen X."/>
            <person name="Wood M."/>
            <person name="Montefiori M."/>
            <person name="Brummell D."/>
            <person name="Schwinn K."/>
            <person name="Catanach A."/>
            <person name="Fullerton C."/>
            <person name="Li D."/>
            <person name="Meiyalaghan S."/>
            <person name="Nieuwenhuizen N."/>
            <person name="Read N."/>
            <person name="Prakash R."/>
            <person name="Hunter D."/>
            <person name="Zhang H."/>
            <person name="Mckenzie M."/>
            <person name="Knabel M."/>
            <person name="Harris A."/>
            <person name="Allan A."/>
            <person name="Chen A."/>
            <person name="Janssen B."/>
            <person name="Plunkett B."/>
            <person name="Dwamena C."/>
            <person name="Voogd C."/>
            <person name="Leif D."/>
            <person name="Lafferty D."/>
            <person name="Souleyre E."/>
            <person name="Varkonyi-Gasic E."/>
            <person name="Gambi F."/>
            <person name="Hanley J."/>
            <person name="Yao J.-L."/>
            <person name="Cheung J."/>
            <person name="David K."/>
            <person name="Warren B."/>
            <person name="Marsh K."/>
            <person name="Snowden K."/>
            <person name="Lin-Wang K."/>
            <person name="Brian L."/>
            <person name="Martinez-Sanchez M."/>
            <person name="Wang M."/>
            <person name="Ileperuma N."/>
            <person name="Macnee N."/>
            <person name="Campin R."/>
            <person name="Mcatee P."/>
            <person name="Drummond R."/>
            <person name="Espley R."/>
            <person name="Ireland H."/>
            <person name="Wu R."/>
            <person name="Atkinson R."/>
            <person name="Karunairetnam S."/>
            <person name="Bulley S."/>
            <person name="Chunkath S."/>
            <person name="Hanley Z."/>
            <person name="Storey R."/>
            <person name="Thrimawithana A."/>
            <person name="Thomson S."/>
            <person name="David C."/>
            <person name="Testolin R."/>
        </authorList>
    </citation>
    <scope>NUCLEOTIDE SEQUENCE [LARGE SCALE GENOMIC DNA]</scope>
    <source>
        <strain evidence="6">cv. Red5</strain>
        <tissue evidence="5">Young leaf</tissue>
    </source>
</reference>
<evidence type="ECO:0000256" key="1">
    <source>
        <dbReference type="ARBA" id="ARBA00007626"/>
    </source>
</evidence>
<dbReference type="PANTHER" id="PTHR47934:SF6">
    <property type="entry name" value="MITOCHONDRIAL GROUP I INTRON SPLICING FACTOR CCM1-RELATED"/>
    <property type="match status" value="1"/>
</dbReference>
<dbReference type="InParanoid" id="A0A2R6Q5N2"/>
<dbReference type="STRING" id="1590841.A0A2R6Q5N2"/>
<dbReference type="Pfam" id="PF01535">
    <property type="entry name" value="PPR"/>
    <property type="match status" value="2"/>
</dbReference>
<keyword evidence="2" id="KW-0677">Repeat</keyword>
<name>A0A2R6Q5N2_ACTCC</name>
<dbReference type="PANTHER" id="PTHR47934">
    <property type="entry name" value="PENTATRICOPEPTIDE REPEAT-CONTAINING PROTEIN PET309, MITOCHONDRIAL"/>
    <property type="match status" value="1"/>
</dbReference>
<organism evidence="5 6">
    <name type="scientific">Actinidia chinensis var. chinensis</name>
    <name type="common">Chinese soft-hair kiwi</name>
    <dbReference type="NCBI Taxonomy" id="1590841"/>
    <lineage>
        <taxon>Eukaryota</taxon>
        <taxon>Viridiplantae</taxon>
        <taxon>Streptophyta</taxon>
        <taxon>Embryophyta</taxon>
        <taxon>Tracheophyta</taxon>
        <taxon>Spermatophyta</taxon>
        <taxon>Magnoliopsida</taxon>
        <taxon>eudicotyledons</taxon>
        <taxon>Gunneridae</taxon>
        <taxon>Pentapetalae</taxon>
        <taxon>asterids</taxon>
        <taxon>Ericales</taxon>
        <taxon>Actinidiaceae</taxon>
        <taxon>Actinidia</taxon>
    </lineage>
</organism>
<dbReference type="OMA" id="TYRECDS"/>
<evidence type="ECO:0000313" key="5">
    <source>
        <dbReference type="EMBL" id="PSS02569.1"/>
    </source>
</evidence>
<sequence>MSSSIAKRTISSLSPPPPPPPTTSETLVSAVVSILKHHRSKSRWTQILSLYPTGFTPSASAQITLRLRNTPHLALRFFLFTLRRSLCPHSLLSYSALIHTLSRSRLKSQTLTLIQSALRKFSESPPQKTPKLFETLVKTYREYDSAPFVFELLIKACLRSNRVDEAIEITRMLRSRGIFPTVRTCNSLIRSVLRCRGCYAGYDLYKEVFGFDGEVKSSVGVGKIVPNVHTFNVIMLGFYQDGVRENVEEIWEEMGELGCEPNAYSYSILMAGYCEDGKMGEAVILCEEMGIKGVKPDAVVYNTMIGGFCRTGEVGRAEELFREMGLSGLESSCVTFEHLIIGYCKIGDVDSAILVYKDMCRRGLRPESLTVDAVVGGLCGEKRVSEALEFLRVAMRKHEMVPKRKSYEVLIKGLCQEARVEEALKLQAEMVGKGFEPNLEIYNAFIDASMREENNELAEMLKKEMLETQMGKEED</sequence>
<dbReference type="InterPro" id="IPR002885">
    <property type="entry name" value="PPR_rpt"/>
</dbReference>
<proteinExistence type="inferred from homology"/>
<dbReference type="OrthoDB" id="185373at2759"/>
<protein>
    <submittedName>
        <fullName evidence="5">Pentatricopeptide repeat-containing protein</fullName>
    </submittedName>
</protein>
<dbReference type="GO" id="GO:0006396">
    <property type="term" value="P:RNA processing"/>
    <property type="evidence" value="ECO:0007669"/>
    <property type="project" value="TreeGrafter"/>
</dbReference>
<dbReference type="Gramene" id="PSS02569">
    <property type="protein sequence ID" value="PSS02569"/>
    <property type="gene ID" value="CEY00_Acc21000"/>
</dbReference>
<gene>
    <name evidence="5" type="ORF">CEY00_Acc21000</name>
</gene>
<dbReference type="PROSITE" id="PS51375">
    <property type="entry name" value="PPR"/>
    <property type="match status" value="6"/>
</dbReference>
<evidence type="ECO:0000256" key="2">
    <source>
        <dbReference type="ARBA" id="ARBA00022737"/>
    </source>
</evidence>
<dbReference type="EMBL" id="NKQK01000019">
    <property type="protein sequence ID" value="PSS02569.1"/>
    <property type="molecule type" value="Genomic_DNA"/>
</dbReference>
<reference evidence="6" key="2">
    <citation type="journal article" date="2018" name="BMC Genomics">
        <title>A manually annotated Actinidia chinensis var. chinensis (kiwifruit) genome highlights the challenges associated with draft genomes and gene prediction in plants.</title>
        <authorList>
            <person name="Pilkington S.M."/>
            <person name="Crowhurst R."/>
            <person name="Hilario E."/>
            <person name="Nardozza S."/>
            <person name="Fraser L."/>
            <person name="Peng Y."/>
            <person name="Gunaseelan K."/>
            <person name="Simpson R."/>
            <person name="Tahir J."/>
            <person name="Deroles S.C."/>
            <person name="Templeton K."/>
            <person name="Luo Z."/>
            <person name="Davy M."/>
            <person name="Cheng C."/>
            <person name="McNeilage M."/>
            <person name="Scaglione D."/>
            <person name="Liu Y."/>
            <person name="Zhang Q."/>
            <person name="Datson P."/>
            <person name="De Silva N."/>
            <person name="Gardiner S.E."/>
            <person name="Bassett H."/>
            <person name="Chagne D."/>
            <person name="McCallum J."/>
            <person name="Dzierzon H."/>
            <person name="Deng C."/>
            <person name="Wang Y.Y."/>
            <person name="Barron L."/>
            <person name="Manako K."/>
            <person name="Bowen J."/>
            <person name="Foster T.M."/>
            <person name="Erridge Z.A."/>
            <person name="Tiffin H."/>
            <person name="Waite C.N."/>
            <person name="Davies K.M."/>
            <person name="Grierson E.P."/>
            <person name="Laing W.A."/>
            <person name="Kirk R."/>
            <person name="Chen X."/>
            <person name="Wood M."/>
            <person name="Montefiori M."/>
            <person name="Brummell D.A."/>
            <person name="Schwinn K.E."/>
            <person name="Catanach A."/>
            <person name="Fullerton C."/>
            <person name="Li D."/>
            <person name="Meiyalaghan S."/>
            <person name="Nieuwenhuizen N."/>
            <person name="Read N."/>
            <person name="Prakash R."/>
            <person name="Hunter D."/>
            <person name="Zhang H."/>
            <person name="McKenzie M."/>
            <person name="Knabel M."/>
            <person name="Harris A."/>
            <person name="Allan A.C."/>
            <person name="Gleave A."/>
            <person name="Chen A."/>
            <person name="Janssen B.J."/>
            <person name="Plunkett B."/>
            <person name="Ampomah-Dwamena C."/>
            <person name="Voogd C."/>
            <person name="Leif D."/>
            <person name="Lafferty D."/>
            <person name="Souleyre E.J.F."/>
            <person name="Varkonyi-Gasic E."/>
            <person name="Gambi F."/>
            <person name="Hanley J."/>
            <person name="Yao J.L."/>
            <person name="Cheung J."/>
            <person name="David K.M."/>
            <person name="Warren B."/>
            <person name="Marsh K."/>
            <person name="Snowden K.C."/>
            <person name="Lin-Wang K."/>
            <person name="Brian L."/>
            <person name="Martinez-Sanchez M."/>
            <person name="Wang M."/>
            <person name="Ileperuma N."/>
            <person name="Macnee N."/>
            <person name="Campin R."/>
            <person name="McAtee P."/>
            <person name="Drummond R.S.M."/>
            <person name="Espley R.V."/>
            <person name="Ireland H.S."/>
            <person name="Wu R."/>
            <person name="Atkinson R.G."/>
            <person name="Karunairetnam S."/>
            <person name="Bulley S."/>
            <person name="Chunkath S."/>
            <person name="Hanley Z."/>
            <person name="Storey R."/>
            <person name="Thrimawithana A.H."/>
            <person name="Thomson S."/>
            <person name="David C."/>
            <person name="Testolin R."/>
            <person name="Huang H."/>
            <person name="Hellens R.P."/>
            <person name="Schaffer R.J."/>
        </authorList>
    </citation>
    <scope>NUCLEOTIDE SEQUENCE [LARGE SCALE GENOMIC DNA]</scope>
    <source>
        <strain evidence="6">cv. Red5</strain>
    </source>
</reference>
<feature type="repeat" description="PPR" evidence="3">
    <location>
        <begin position="227"/>
        <end position="261"/>
    </location>
</feature>
<feature type="repeat" description="PPR" evidence="3">
    <location>
        <begin position="332"/>
        <end position="366"/>
    </location>
</feature>
<feature type="region of interest" description="Disordered" evidence="4">
    <location>
        <begin position="1"/>
        <end position="25"/>
    </location>
</feature>
<dbReference type="GO" id="GO:0007005">
    <property type="term" value="P:mitochondrion organization"/>
    <property type="evidence" value="ECO:0007669"/>
    <property type="project" value="TreeGrafter"/>
</dbReference>
<evidence type="ECO:0000256" key="4">
    <source>
        <dbReference type="SAM" id="MobiDB-lite"/>
    </source>
</evidence>
<dbReference type="GO" id="GO:0003729">
    <property type="term" value="F:mRNA binding"/>
    <property type="evidence" value="ECO:0007669"/>
    <property type="project" value="TreeGrafter"/>
</dbReference>
<feature type="repeat" description="PPR" evidence="3">
    <location>
        <begin position="146"/>
        <end position="180"/>
    </location>
</feature>
<feature type="repeat" description="PPR" evidence="3">
    <location>
        <begin position="297"/>
        <end position="331"/>
    </location>
</feature>
<dbReference type="Pfam" id="PF12854">
    <property type="entry name" value="PPR_1"/>
    <property type="match status" value="1"/>
</dbReference>
<dbReference type="NCBIfam" id="TIGR00756">
    <property type="entry name" value="PPR"/>
    <property type="match status" value="6"/>
</dbReference>
<feature type="compositionally biased region" description="Polar residues" evidence="4">
    <location>
        <begin position="1"/>
        <end position="13"/>
    </location>
</feature>
<dbReference type="FunCoup" id="A0A2R6Q5N2">
    <property type="interactions" value="1133"/>
</dbReference>
<comment type="caution">
    <text evidence="5">The sequence shown here is derived from an EMBL/GenBank/DDBJ whole genome shotgun (WGS) entry which is preliminary data.</text>
</comment>
<dbReference type="Pfam" id="PF13041">
    <property type="entry name" value="PPR_2"/>
    <property type="match status" value="2"/>
</dbReference>
<dbReference type="GO" id="GO:0005739">
    <property type="term" value="C:mitochondrion"/>
    <property type="evidence" value="ECO:0007669"/>
    <property type="project" value="TreeGrafter"/>
</dbReference>
<dbReference type="InterPro" id="IPR011990">
    <property type="entry name" value="TPR-like_helical_dom_sf"/>
</dbReference>
<evidence type="ECO:0000313" key="6">
    <source>
        <dbReference type="Proteomes" id="UP000241394"/>
    </source>
</evidence>